<dbReference type="InterPro" id="IPR012166">
    <property type="entry name" value="Uncharacterised_RocB"/>
</dbReference>
<comment type="caution">
    <text evidence="1">The sequence shown here is derived from an EMBL/GenBank/DDBJ whole genome shotgun (WGS) entry which is preliminary data.</text>
</comment>
<dbReference type="PANTHER" id="PTHR43808:SF27">
    <property type="entry name" value="PROTEIN ROCB"/>
    <property type="match status" value="1"/>
</dbReference>
<dbReference type="PANTHER" id="PTHR43808">
    <property type="entry name" value="ACETYLORNITHINE DEACETYLASE"/>
    <property type="match status" value="1"/>
</dbReference>
<dbReference type="RefSeq" id="WP_262855863.1">
    <property type="nucleotide sequence ID" value="NZ_JAOPKZ010000009.1"/>
</dbReference>
<protein>
    <submittedName>
        <fullName evidence="1">M20/M25/M40 family metallo-hydrolase</fullName>
    </submittedName>
</protein>
<dbReference type="SUPFAM" id="SSF53187">
    <property type="entry name" value="Zn-dependent exopeptidases"/>
    <property type="match status" value="1"/>
</dbReference>
<reference evidence="1 2" key="1">
    <citation type="journal article" date="2023" name="Int. J. Syst. Evol. Microbiol.">
        <title>Streptococcus sciuri sp. nov., Staphylococcus marylandisciuri sp. nov. and Staphylococcus americanisciuri sp. nov., isolated from faeces of eastern grey squirrel (Sciurus carolinensis).</title>
        <authorList>
            <person name="Volokhov D.V."/>
            <person name="Zagorodnyaya T.A."/>
            <person name="Furtak V.A."/>
            <person name="Nattanmai G."/>
            <person name="Randall L."/>
            <person name="Jose S."/>
            <person name="Gao Y."/>
            <person name="Eisenberg T."/>
            <person name="Delmonte P."/>
            <person name="Blom J."/>
            <person name="Mitchell K.K."/>
        </authorList>
    </citation>
    <scope>NUCLEOTIDE SEQUENCE [LARGE SCALE GENOMIC DNA]</scope>
    <source>
        <strain evidence="1 2">SQ8-PEA</strain>
    </source>
</reference>
<dbReference type="Gene3D" id="3.40.630.10">
    <property type="entry name" value="Zn peptidases"/>
    <property type="match status" value="1"/>
</dbReference>
<name>A0ABT2QQT5_9STAP</name>
<dbReference type="Pfam" id="PF01546">
    <property type="entry name" value="Peptidase_M20"/>
    <property type="match status" value="1"/>
</dbReference>
<keyword evidence="2" id="KW-1185">Reference proteome</keyword>
<proteinExistence type="predicted"/>
<evidence type="ECO:0000313" key="2">
    <source>
        <dbReference type="Proteomes" id="UP001209553"/>
    </source>
</evidence>
<evidence type="ECO:0000313" key="1">
    <source>
        <dbReference type="EMBL" id="MCU5746312.1"/>
    </source>
</evidence>
<dbReference type="InterPro" id="IPR002933">
    <property type="entry name" value="Peptidase_M20"/>
</dbReference>
<dbReference type="PIRSF" id="PIRSF010386">
    <property type="entry name" value="RocB"/>
    <property type="match status" value="1"/>
</dbReference>
<dbReference type="InterPro" id="IPR050072">
    <property type="entry name" value="Peptidase_M20A"/>
</dbReference>
<sequence length="534" mass="61293">MEHLYWQTPEQREDLLKALVNFNTVTHSEGEKAFPEFLINQLTQLTYFKTNSNHIHLVDTEDNKQAVVAYYQAPNTKRTVTLISHFDTVDTDDYSDYEPYATQMDLLTRKFNEDSSFLDENAIADLKSGDYLFGRGSMDMKPGLMLHMSLLEKAISELWNVNLVLIAVPDEEVNSSGMRAAMSFLKKLKDREDLDIRLHLNSEPTFQQETGDNSHYTYTGSIGKIMPSVLVYGRETHVGTPLNGVSSNFIQSYINQQVEYSTAFQETFESEVSPLPVSLVMRDIKHHYDVQTPFKTLTLYNVFLFKHTPAEVFEKFNTLVRKGVNQAKAAYEERSQTAGSHRRIDIPVITYDSLYYKAIELLGSARVEEEIDQILEREQDILQQSVKIVDRLLSLCRSLTPTVVTFFAPPYYPAVNNSYEDFVERLVTKVSTTAQSQFGRPSRRIHYFNGICDLSYVRLTHALGDMEVYRHNTPNFERSYTIPFQDIYEISAPAFNCGPIGKDAHRVSERIYKKSAFEELPVLVEAVVREVEAQ</sequence>
<dbReference type="Proteomes" id="UP001209553">
    <property type="component" value="Unassembled WGS sequence"/>
</dbReference>
<dbReference type="EMBL" id="JAOPKZ010000009">
    <property type="protein sequence ID" value="MCU5746312.1"/>
    <property type="molecule type" value="Genomic_DNA"/>
</dbReference>
<organism evidence="1 2">
    <name type="scientific">Staphylococcus marylandisciuri</name>
    <dbReference type="NCBI Taxonomy" id="2981529"/>
    <lineage>
        <taxon>Bacteria</taxon>
        <taxon>Bacillati</taxon>
        <taxon>Bacillota</taxon>
        <taxon>Bacilli</taxon>
        <taxon>Bacillales</taxon>
        <taxon>Staphylococcaceae</taxon>
        <taxon>Staphylococcus</taxon>
    </lineage>
</organism>
<accession>A0ABT2QQT5</accession>
<gene>
    <name evidence="1" type="ORF">N9R04_06225</name>
</gene>